<dbReference type="GO" id="GO:1903785">
    <property type="term" value="P:L-valine transmembrane transport"/>
    <property type="evidence" value="ECO:0007669"/>
    <property type="project" value="TreeGrafter"/>
</dbReference>
<name>D3RWP7_FERPA</name>
<dbReference type="eggNOG" id="arCOG04452">
    <property type="taxonomic scope" value="Archaea"/>
</dbReference>
<dbReference type="KEGG" id="fpl:Ferp_0740"/>
<sequence>MRSLKDSLPIVVSYFSISTAFGMIAKEYLGFNAVLMSALVFAGAAQFIALQMIANKSPSALIVLTTFLVNSRHLLMSSYLSRFYIGVSKRIKAVVSFGITDETFAVASKRFQEGKANPSYNLQLNFFSYSAWVSGTALGIFFGAILPEDVSRVLPFGLTALFISILVSSVKEKSDLIAALTAGIFAVVLPSGWNIVVASLVGCFAGGVAEKWMSRS</sequence>
<keyword evidence="7 8" id="KW-0472">Membrane</keyword>
<evidence type="ECO:0000256" key="2">
    <source>
        <dbReference type="ARBA" id="ARBA00010735"/>
    </source>
</evidence>
<dbReference type="GO" id="GO:0005886">
    <property type="term" value="C:plasma membrane"/>
    <property type="evidence" value="ECO:0007669"/>
    <property type="project" value="UniProtKB-SubCell"/>
</dbReference>
<feature type="transmembrane region" description="Helical" evidence="8">
    <location>
        <begin position="126"/>
        <end position="146"/>
    </location>
</feature>
<comment type="similarity">
    <text evidence="2">Belongs to the AzlC family.</text>
</comment>
<feature type="transmembrane region" description="Helical" evidence="8">
    <location>
        <begin position="31"/>
        <end position="53"/>
    </location>
</feature>
<reference evidence="9 10" key="2">
    <citation type="journal article" date="2011" name="Stand. Genomic Sci.">
        <title>Complete genome sequence of Ferroglobus placidus AEDII12DO.</title>
        <authorList>
            <person name="Anderson I."/>
            <person name="Risso C."/>
            <person name="Holmes D."/>
            <person name="Lucas S."/>
            <person name="Copeland A."/>
            <person name="Lapidus A."/>
            <person name="Cheng J.F."/>
            <person name="Bruce D."/>
            <person name="Goodwin L."/>
            <person name="Pitluck S."/>
            <person name="Saunders E."/>
            <person name="Brettin T."/>
            <person name="Detter J.C."/>
            <person name="Han C."/>
            <person name="Tapia R."/>
            <person name="Larimer F."/>
            <person name="Land M."/>
            <person name="Hauser L."/>
            <person name="Woyke T."/>
            <person name="Lovley D."/>
            <person name="Kyrpides N."/>
            <person name="Ivanova N."/>
        </authorList>
    </citation>
    <scope>NUCLEOTIDE SEQUENCE [LARGE SCALE GENOMIC DNA]</scope>
    <source>
        <strain evidence="10">DSM 10642 / AEDII12DO</strain>
    </source>
</reference>
<organism evidence="9 10">
    <name type="scientific">Ferroglobus placidus (strain DSM 10642 / AEDII12DO)</name>
    <dbReference type="NCBI Taxonomy" id="589924"/>
    <lineage>
        <taxon>Archaea</taxon>
        <taxon>Methanobacteriati</taxon>
        <taxon>Methanobacteriota</taxon>
        <taxon>Archaeoglobi</taxon>
        <taxon>Archaeoglobales</taxon>
        <taxon>Archaeoglobaceae</taxon>
        <taxon>Ferroglobus</taxon>
    </lineage>
</organism>
<dbReference type="Proteomes" id="UP000002613">
    <property type="component" value="Chromosome"/>
</dbReference>
<dbReference type="PANTHER" id="PTHR34979">
    <property type="entry name" value="INNER MEMBRANE PROTEIN YGAZ"/>
    <property type="match status" value="1"/>
</dbReference>
<evidence type="ECO:0000256" key="4">
    <source>
        <dbReference type="ARBA" id="ARBA00022475"/>
    </source>
</evidence>
<dbReference type="OrthoDB" id="51586at2157"/>
<keyword evidence="5 8" id="KW-0812">Transmembrane</keyword>
<gene>
    <name evidence="9" type="ordered locus">Ferp_0740</name>
</gene>
<dbReference type="STRING" id="589924.Ferp_0740"/>
<dbReference type="EMBL" id="CP001899">
    <property type="protein sequence ID" value="ADC64910.1"/>
    <property type="molecule type" value="Genomic_DNA"/>
</dbReference>
<proteinExistence type="inferred from homology"/>
<evidence type="ECO:0000256" key="3">
    <source>
        <dbReference type="ARBA" id="ARBA00022448"/>
    </source>
</evidence>
<evidence type="ECO:0000256" key="5">
    <source>
        <dbReference type="ARBA" id="ARBA00022692"/>
    </source>
</evidence>
<evidence type="ECO:0000256" key="6">
    <source>
        <dbReference type="ARBA" id="ARBA00022989"/>
    </source>
</evidence>
<protein>
    <submittedName>
        <fullName evidence="9">AzlC family protein</fullName>
    </submittedName>
</protein>
<keyword evidence="6 8" id="KW-1133">Transmembrane helix</keyword>
<dbReference type="RefSeq" id="WP_012965253.1">
    <property type="nucleotide sequence ID" value="NC_013849.1"/>
</dbReference>
<evidence type="ECO:0000313" key="10">
    <source>
        <dbReference type="Proteomes" id="UP000002613"/>
    </source>
</evidence>
<keyword evidence="4" id="KW-1003">Cell membrane</keyword>
<dbReference type="PaxDb" id="589924-Ferp_0740"/>
<dbReference type="HOGENOM" id="CLU_065777_2_0_2"/>
<dbReference type="GeneID" id="8778244"/>
<feature type="transmembrane region" description="Helical" evidence="8">
    <location>
        <begin position="7"/>
        <end position="25"/>
    </location>
</feature>
<feature type="transmembrane region" description="Helical" evidence="8">
    <location>
        <begin position="153"/>
        <end position="170"/>
    </location>
</feature>
<reference evidence="10" key="1">
    <citation type="submission" date="2010-02" db="EMBL/GenBank/DDBJ databases">
        <title>Complete sequence of Ferroglobus placidus DSM 10642.</title>
        <authorList>
            <consortium name="US DOE Joint Genome Institute"/>
            <person name="Lucas S."/>
            <person name="Copeland A."/>
            <person name="Lapidus A."/>
            <person name="Cheng J.-F."/>
            <person name="Bruce D."/>
            <person name="Goodwin L."/>
            <person name="Pitluck S."/>
            <person name="Saunders E."/>
            <person name="Brettin T."/>
            <person name="Detter J.C."/>
            <person name="Han C."/>
            <person name="Tapia R."/>
            <person name="Larimer F."/>
            <person name="Land M."/>
            <person name="Hauser L."/>
            <person name="Kyrpides N."/>
            <person name="Ivanova N."/>
            <person name="Holmes D."/>
            <person name="Lovley D."/>
            <person name="Kyrpides N."/>
            <person name="Anderson I.J."/>
            <person name="Woyke T."/>
        </authorList>
    </citation>
    <scope>NUCLEOTIDE SEQUENCE [LARGE SCALE GENOMIC DNA]</scope>
    <source>
        <strain evidence="10">DSM 10642 / AEDII12DO</strain>
    </source>
</reference>
<keyword evidence="3" id="KW-0813">Transport</keyword>
<evidence type="ECO:0000313" key="9">
    <source>
        <dbReference type="EMBL" id="ADC64910.1"/>
    </source>
</evidence>
<dbReference type="Pfam" id="PF03591">
    <property type="entry name" value="AzlC"/>
    <property type="match status" value="1"/>
</dbReference>
<keyword evidence="10" id="KW-1185">Reference proteome</keyword>
<accession>D3RWP7</accession>
<evidence type="ECO:0000256" key="1">
    <source>
        <dbReference type="ARBA" id="ARBA00004651"/>
    </source>
</evidence>
<evidence type="ECO:0000256" key="7">
    <source>
        <dbReference type="ARBA" id="ARBA00023136"/>
    </source>
</evidence>
<comment type="subcellular location">
    <subcellularLocation>
        <location evidence="1">Cell membrane</location>
        <topology evidence="1">Multi-pass membrane protein</topology>
    </subcellularLocation>
</comment>
<feature type="transmembrane region" description="Helical" evidence="8">
    <location>
        <begin position="176"/>
        <end position="209"/>
    </location>
</feature>
<evidence type="ECO:0000256" key="8">
    <source>
        <dbReference type="SAM" id="Phobius"/>
    </source>
</evidence>
<dbReference type="InterPro" id="IPR011606">
    <property type="entry name" value="Brnchd-chn_aa_trnsp_permease"/>
</dbReference>
<dbReference type="PANTHER" id="PTHR34979:SF1">
    <property type="entry name" value="INNER MEMBRANE PROTEIN YGAZ"/>
    <property type="match status" value="1"/>
</dbReference>
<dbReference type="AlphaFoldDB" id="D3RWP7"/>